<dbReference type="HOGENOM" id="CLU_129874_0_0_6"/>
<dbReference type="RefSeq" id="WP_006085588.1">
    <property type="nucleotide sequence ID" value="NC_009997.1"/>
</dbReference>
<protein>
    <submittedName>
        <fullName evidence="1">S23 ribosomal protein</fullName>
    </submittedName>
</protein>
<dbReference type="EMBL" id="CP000891">
    <property type="protein sequence ID" value="ABX50199.1"/>
    <property type="molecule type" value="Genomic_DNA"/>
</dbReference>
<dbReference type="GeneID" id="11773107"/>
<dbReference type="InterPro" id="IPR036583">
    <property type="entry name" value="23S_rRNA_IVS_sf"/>
</dbReference>
<evidence type="ECO:0000313" key="2">
    <source>
        <dbReference type="Proteomes" id="UP000000770"/>
    </source>
</evidence>
<keyword evidence="1" id="KW-0689">Ribosomal protein</keyword>
<dbReference type="Proteomes" id="UP000000770">
    <property type="component" value="Chromosome"/>
</dbReference>
<accession>A9KVV0</accession>
<sequence>MKFQKLEVWQLSYELSSSIYIATKDLRDWGFRDQITRSGLSVPSNIAEGMERYGAKEQIQFLYIAKASLAELITQAMIGKDIGYLEPNYVDELLIKTERLSAMLAGLIKSIKGRNSENK</sequence>
<organism evidence="1 2">
    <name type="scientific">Shewanella baltica (strain OS195)</name>
    <dbReference type="NCBI Taxonomy" id="399599"/>
    <lineage>
        <taxon>Bacteria</taxon>
        <taxon>Pseudomonadati</taxon>
        <taxon>Pseudomonadota</taxon>
        <taxon>Gammaproteobacteria</taxon>
        <taxon>Alteromonadales</taxon>
        <taxon>Shewanellaceae</taxon>
        <taxon>Shewanella</taxon>
    </lineage>
</organism>
<name>A9KVV0_SHEB9</name>
<dbReference type="Gene3D" id="1.20.1440.60">
    <property type="entry name" value="23S rRNA-intervening sequence"/>
    <property type="match status" value="1"/>
</dbReference>
<dbReference type="NCBIfam" id="TIGR02436">
    <property type="entry name" value="four helix bundle protein"/>
    <property type="match status" value="1"/>
</dbReference>
<gene>
    <name evidence="1" type="ordered locus">Sbal195_3034</name>
</gene>
<dbReference type="PANTHER" id="PTHR38471:SF2">
    <property type="entry name" value="FOUR HELIX BUNDLE PROTEIN"/>
    <property type="match status" value="1"/>
</dbReference>
<keyword evidence="1" id="KW-0687">Ribonucleoprotein</keyword>
<dbReference type="SUPFAM" id="SSF158446">
    <property type="entry name" value="IVS-encoded protein-like"/>
    <property type="match status" value="1"/>
</dbReference>
<dbReference type="InterPro" id="IPR012657">
    <property type="entry name" value="23S_rRNA-intervening_sequence"/>
</dbReference>
<dbReference type="KEGG" id="sbn:Sbal195_3034"/>
<proteinExistence type="predicted"/>
<dbReference type="PANTHER" id="PTHR38471">
    <property type="entry name" value="FOUR HELIX BUNDLE PROTEIN"/>
    <property type="match status" value="1"/>
</dbReference>
<evidence type="ECO:0000313" key="1">
    <source>
        <dbReference type="EMBL" id="ABX50199.1"/>
    </source>
</evidence>
<dbReference type="NCBIfam" id="NF008912">
    <property type="entry name" value="PRK12275.1-6"/>
    <property type="match status" value="1"/>
</dbReference>
<reference evidence="1 2" key="1">
    <citation type="submission" date="2007-11" db="EMBL/GenBank/DDBJ databases">
        <title>Complete sequence of chromosome of Shewanella baltica OS195.</title>
        <authorList>
            <consortium name="US DOE Joint Genome Institute"/>
            <person name="Copeland A."/>
            <person name="Lucas S."/>
            <person name="Lapidus A."/>
            <person name="Barry K."/>
            <person name="Glavina del Rio T."/>
            <person name="Dalin E."/>
            <person name="Tice H."/>
            <person name="Pitluck S."/>
            <person name="Chain P."/>
            <person name="Malfatti S."/>
            <person name="Shin M."/>
            <person name="Vergez L."/>
            <person name="Schmutz J."/>
            <person name="Larimer F."/>
            <person name="Land M."/>
            <person name="Hauser L."/>
            <person name="Kyrpides N."/>
            <person name="Kim E."/>
            <person name="Brettar I."/>
            <person name="Rodrigues J."/>
            <person name="Konstantinidis K."/>
            <person name="Klappenbach J."/>
            <person name="Hofle M."/>
            <person name="Tiedje J."/>
            <person name="Richardson P."/>
        </authorList>
    </citation>
    <scope>NUCLEOTIDE SEQUENCE [LARGE SCALE GENOMIC DNA]</scope>
    <source>
        <strain evidence="1 2">OS195</strain>
    </source>
</reference>
<dbReference type="CDD" id="cd16377">
    <property type="entry name" value="23S_rRNA_IVP_like"/>
    <property type="match status" value="1"/>
</dbReference>
<dbReference type="Pfam" id="PF05635">
    <property type="entry name" value="23S_rRNA_IVP"/>
    <property type="match status" value="1"/>
</dbReference>
<dbReference type="GO" id="GO:0005840">
    <property type="term" value="C:ribosome"/>
    <property type="evidence" value="ECO:0007669"/>
    <property type="project" value="UniProtKB-KW"/>
</dbReference>
<dbReference type="AlphaFoldDB" id="A9KVV0"/>